<keyword evidence="6" id="KW-1185">Reference proteome</keyword>
<accession>A0ABM8NTL8</accession>
<evidence type="ECO:0000256" key="2">
    <source>
        <dbReference type="ARBA" id="ARBA00006217"/>
    </source>
</evidence>
<comment type="caution">
    <text evidence="5">The sequence shown here is derived from an EMBL/GenBank/DDBJ whole genome shotgun (WGS) entry which is preliminary data.</text>
</comment>
<keyword evidence="4" id="KW-0862">Zinc</keyword>
<dbReference type="RefSeq" id="WP_201697594.1">
    <property type="nucleotide sequence ID" value="NZ_CAJHCQ010000010.1"/>
</dbReference>
<dbReference type="PANTHER" id="PTHR43175:SF3">
    <property type="entry name" value="CARBON DISULFIDE HYDROLASE"/>
    <property type="match status" value="1"/>
</dbReference>
<evidence type="ECO:0000256" key="1">
    <source>
        <dbReference type="ARBA" id="ARBA00001947"/>
    </source>
</evidence>
<dbReference type="Gene3D" id="3.40.1050.10">
    <property type="entry name" value="Carbonic anhydrase"/>
    <property type="match status" value="1"/>
</dbReference>
<dbReference type="InterPro" id="IPR001765">
    <property type="entry name" value="Carbonic_anhydrase"/>
</dbReference>
<evidence type="ECO:0000256" key="4">
    <source>
        <dbReference type="ARBA" id="ARBA00022833"/>
    </source>
</evidence>
<evidence type="ECO:0000313" key="5">
    <source>
        <dbReference type="EMBL" id="CAD6542936.1"/>
    </source>
</evidence>
<gene>
    <name evidence="5" type="ORF">LMG27952_03959</name>
</gene>
<evidence type="ECO:0008006" key="7">
    <source>
        <dbReference type="Google" id="ProtNLM"/>
    </source>
</evidence>
<name>A0ABM8NTL8_9BURK</name>
<proteinExistence type="inferred from homology"/>
<dbReference type="EMBL" id="CAJHCQ010000010">
    <property type="protein sequence ID" value="CAD6542936.1"/>
    <property type="molecule type" value="Genomic_DNA"/>
</dbReference>
<dbReference type="Proteomes" id="UP000656319">
    <property type="component" value="Unassembled WGS sequence"/>
</dbReference>
<evidence type="ECO:0000256" key="3">
    <source>
        <dbReference type="ARBA" id="ARBA00022723"/>
    </source>
</evidence>
<comment type="similarity">
    <text evidence="2">Belongs to the beta-class carbonic anhydrase family.</text>
</comment>
<reference evidence="5 6" key="1">
    <citation type="submission" date="2020-10" db="EMBL/GenBank/DDBJ databases">
        <authorList>
            <person name="Peeters C."/>
        </authorList>
    </citation>
    <scope>NUCLEOTIDE SEQUENCE [LARGE SCALE GENOMIC DNA]</scope>
    <source>
        <strain evidence="5 6">LMG 27952</strain>
    </source>
</reference>
<dbReference type="PANTHER" id="PTHR43175">
    <property type="entry name" value="CARBONIC ANHYDRASE"/>
    <property type="match status" value="1"/>
</dbReference>
<comment type="cofactor">
    <cofactor evidence="1">
        <name>Zn(2+)</name>
        <dbReference type="ChEBI" id="CHEBI:29105"/>
    </cofactor>
</comment>
<organism evidence="5 6">
    <name type="scientific">Paraburkholderia hiiakae</name>
    <dbReference type="NCBI Taxonomy" id="1081782"/>
    <lineage>
        <taxon>Bacteria</taxon>
        <taxon>Pseudomonadati</taxon>
        <taxon>Pseudomonadota</taxon>
        <taxon>Betaproteobacteria</taxon>
        <taxon>Burkholderiales</taxon>
        <taxon>Burkholderiaceae</taxon>
        <taxon>Paraburkholderia</taxon>
    </lineage>
</organism>
<keyword evidence="3" id="KW-0479">Metal-binding</keyword>
<evidence type="ECO:0000313" key="6">
    <source>
        <dbReference type="Proteomes" id="UP000656319"/>
    </source>
</evidence>
<dbReference type="InterPro" id="IPR036874">
    <property type="entry name" value="Carbonic_anhydrase_sf"/>
</dbReference>
<sequence>MGKFSNYEYRNLPGFDMKTFAGANQAIPMKTLVIHCLDPRAVEIPQAVADYFGDEVYPGEIITDENGTRVGSTRTLFAATNAGGRAAFALASVAAMDYLFDVQKVVVVHHSFCGTTTLTPELMVEEFHDHHHADISTLFDHDSLAIMDFEESLNYDIKLLRSSPAVPKHVKLYGFFYEISSGKLTEVVRDIPA</sequence>
<protein>
    <recommendedName>
        <fullName evidence="7">Carbonic anhydrase</fullName>
    </recommendedName>
</protein>
<dbReference type="SUPFAM" id="SSF53056">
    <property type="entry name" value="beta-carbonic anhydrase, cab"/>
    <property type="match status" value="1"/>
</dbReference>